<evidence type="ECO:0000256" key="9">
    <source>
        <dbReference type="SAM" id="Phobius"/>
    </source>
</evidence>
<comment type="subcellular location">
    <subcellularLocation>
        <location evidence="1">Membrane</location>
        <topology evidence="1">Multi-pass membrane protein</topology>
    </subcellularLocation>
</comment>
<feature type="domain" description="ABC transmembrane type-1" evidence="10">
    <location>
        <begin position="54"/>
        <end position="257"/>
    </location>
</feature>
<reference evidence="11 12" key="1">
    <citation type="submission" date="2023-10" db="EMBL/GenBank/DDBJ databases">
        <title>Veillonella sp. nov., isolated from a pig farm feces dump.</title>
        <authorList>
            <person name="Chang Y.-H."/>
        </authorList>
    </citation>
    <scope>NUCLEOTIDE SEQUENCE [LARGE SCALE GENOMIC DNA]</scope>
    <source>
        <strain evidence="11 12">YH-vei2233</strain>
    </source>
</reference>
<dbReference type="InterPro" id="IPR035906">
    <property type="entry name" value="MetI-like_sf"/>
</dbReference>
<dbReference type="CDD" id="cd06261">
    <property type="entry name" value="TM_PBP2"/>
    <property type="match status" value="1"/>
</dbReference>
<evidence type="ECO:0000313" key="11">
    <source>
        <dbReference type="EMBL" id="MDV5087363.1"/>
    </source>
</evidence>
<name>A0ABU3Z619_9FIRM</name>
<organism evidence="11 12">
    <name type="scientific">Veillonella absiana</name>
    <dbReference type="NCBI Taxonomy" id="3079305"/>
    <lineage>
        <taxon>Bacteria</taxon>
        <taxon>Bacillati</taxon>
        <taxon>Bacillota</taxon>
        <taxon>Negativicutes</taxon>
        <taxon>Veillonellales</taxon>
        <taxon>Veillonellaceae</taxon>
        <taxon>Veillonella</taxon>
    </lineage>
</organism>
<evidence type="ECO:0000256" key="1">
    <source>
        <dbReference type="ARBA" id="ARBA00004141"/>
    </source>
</evidence>
<sequence>MNERMTKIILITIATVFLAVMLVAPLAVVMIEALKQGVAVYWASLQEPYAQKAIYLTIFTVVVAITLNSIFSILAAWAITKFDFKGKIVFESLIQLPLAISPVIIGLMLILMYGRQSPLYTILRDYDISVVFSIIGVTIAVIFVTIPFIVQELVPLMKVQSRSEEEAATLMGASWWTIFWNVTFPNIRFALMYGIVLASSRAMGEFGAVSVISGHIRGRTNTLPLHVELLYNEYNFTAAFAVASVLVMASIILLIIRNILEWIGERRLQE</sequence>
<comment type="caution">
    <text evidence="11">The sequence shown here is derived from an EMBL/GenBank/DDBJ whole genome shotgun (WGS) entry which is preliminary data.</text>
</comment>
<keyword evidence="7 9" id="KW-0472">Membrane</keyword>
<evidence type="ECO:0000256" key="8">
    <source>
        <dbReference type="ARBA" id="ARBA00025323"/>
    </source>
</evidence>
<evidence type="ECO:0000256" key="5">
    <source>
        <dbReference type="ARBA" id="ARBA00022989"/>
    </source>
</evidence>
<keyword evidence="6" id="KW-0764">Sulfate transport</keyword>
<feature type="transmembrane region" description="Helical" evidence="9">
    <location>
        <begin position="92"/>
        <end position="114"/>
    </location>
</feature>
<evidence type="ECO:0000259" key="10">
    <source>
        <dbReference type="PROSITE" id="PS50928"/>
    </source>
</evidence>
<gene>
    <name evidence="11" type="ORF">RVY80_00635</name>
</gene>
<comment type="function">
    <text evidence="8">Part of the ABC transporter complex CysAWTP (TC 3.A.1.6.1) involved in sulfate/thiosulfate import. Probably responsible for the translocation of the substrate across the membrane.</text>
</comment>
<proteinExistence type="predicted"/>
<evidence type="ECO:0000256" key="6">
    <source>
        <dbReference type="ARBA" id="ARBA00023032"/>
    </source>
</evidence>
<keyword evidence="3" id="KW-0813">Transport</keyword>
<keyword evidence="12" id="KW-1185">Reference proteome</keyword>
<dbReference type="InterPro" id="IPR000515">
    <property type="entry name" value="MetI-like"/>
</dbReference>
<dbReference type="PANTHER" id="PTHR30406">
    <property type="entry name" value="SULFATE TRANSPORT SYSTEM PERMEASE PROTEIN"/>
    <property type="match status" value="1"/>
</dbReference>
<keyword evidence="5 9" id="KW-1133">Transmembrane helix</keyword>
<dbReference type="InterPro" id="IPR005667">
    <property type="entry name" value="Sulph_transpt2"/>
</dbReference>
<dbReference type="PROSITE" id="PS50928">
    <property type="entry name" value="ABC_TM1"/>
    <property type="match status" value="1"/>
</dbReference>
<feature type="transmembrane region" description="Helical" evidence="9">
    <location>
        <begin position="9"/>
        <end position="34"/>
    </location>
</feature>
<protein>
    <submittedName>
        <fullName evidence="11">Sulfate ABC transporter permease subunit</fullName>
    </submittedName>
</protein>
<evidence type="ECO:0000256" key="2">
    <source>
        <dbReference type="ARBA" id="ARBA00011779"/>
    </source>
</evidence>
<dbReference type="PANTHER" id="PTHR30406:SF1">
    <property type="entry name" value="SULFATE TRANSPORT SYSTEM PERMEASE PROTEIN CYSW"/>
    <property type="match status" value="1"/>
</dbReference>
<evidence type="ECO:0000256" key="3">
    <source>
        <dbReference type="ARBA" id="ARBA00022448"/>
    </source>
</evidence>
<evidence type="ECO:0000313" key="12">
    <source>
        <dbReference type="Proteomes" id="UP001272515"/>
    </source>
</evidence>
<accession>A0ABU3Z619</accession>
<feature type="transmembrane region" description="Helical" evidence="9">
    <location>
        <begin position="54"/>
        <end position="80"/>
    </location>
</feature>
<feature type="transmembrane region" description="Helical" evidence="9">
    <location>
        <begin position="126"/>
        <end position="150"/>
    </location>
</feature>
<evidence type="ECO:0000256" key="4">
    <source>
        <dbReference type="ARBA" id="ARBA00022692"/>
    </source>
</evidence>
<comment type="subunit">
    <text evidence="2">The complex is composed of two ATP-binding proteins (CysA), two transmembrane proteins (CysT and CysW) and a solute-binding protein (CysP).</text>
</comment>
<dbReference type="EMBL" id="JAWJZB010000001">
    <property type="protein sequence ID" value="MDV5087363.1"/>
    <property type="molecule type" value="Genomic_DNA"/>
</dbReference>
<dbReference type="SUPFAM" id="SSF161098">
    <property type="entry name" value="MetI-like"/>
    <property type="match status" value="1"/>
</dbReference>
<dbReference type="Pfam" id="PF00528">
    <property type="entry name" value="BPD_transp_1"/>
    <property type="match status" value="1"/>
</dbReference>
<dbReference type="Proteomes" id="UP001272515">
    <property type="component" value="Unassembled WGS sequence"/>
</dbReference>
<dbReference type="NCBIfam" id="TIGR00969">
    <property type="entry name" value="3a0106s02"/>
    <property type="match status" value="1"/>
</dbReference>
<dbReference type="Gene3D" id="1.10.3720.10">
    <property type="entry name" value="MetI-like"/>
    <property type="match status" value="1"/>
</dbReference>
<feature type="transmembrane region" description="Helical" evidence="9">
    <location>
        <begin position="236"/>
        <end position="260"/>
    </location>
</feature>
<keyword evidence="4 9" id="KW-0812">Transmembrane</keyword>
<evidence type="ECO:0000256" key="7">
    <source>
        <dbReference type="ARBA" id="ARBA00023136"/>
    </source>
</evidence>
<dbReference type="RefSeq" id="WP_295192949.1">
    <property type="nucleotide sequence ID" value="NZ_JAWJZA010000009.1"/>
</dbReference>